<keyword evidence="3" id="KW-1185">Reference proteome</keyword>
<gene>
    <name evidence="1" type="ORF">BJG266_LOCUS39450</name>
    <name evidence="2" type="ORF">QVE165_LOCUS56351</name>
</gene>
<protein>
    <submittedName>
        <fullName evidence="1">Uncharacterized protein</fullName>
    </submittedName>
</protein>
<reference evidence="1" key="1">
    <citation type="submission" date="2021-02" db="EMBL/GenBank/DDBJ databases">
        <authorList>
            <person name="Nowell W R."/>
        </authorList>
    </citation>
    <scope>NUCLEOTIDE SEQUENCE</scope>
</reference>
<dbReference type="EMBL" id="CAJNOM010002031">
    <property type="protein sequence ID" value="CAF1625040.1"/>
    <property type="molecule type" value="Genomic_DNA"/>
</dbReference>
<name>A0A815N648_9BILA</name>
<dbReference type="OrthoDB" id="10032540at2759"/>
<accession>A0A815N648</accession>
<dbReference type="Proteomes" id="UP000663832">
    <property type="component" value="Unassembled WGS sequence"/>
</dbReference>
<comment type="caution">
    <text evidence="1">The sequence shown here is derived from an EMBL/GenBank/DDBJ whole genome shotgun (WGS) entry which is preliminary data.</text>
</comment>
<evidence type="ECO:0000313" key="3">
    <source>
        <dbReference type="Proteomes" id="UP000663832"/>
    </source>
</evidence>
<evidence type="ECO:0000313" key="2">
    <source>
        <dbReference type="EMBL" id="CAF1625040.1"/>
    </source>
</evidence>
<dbReference type="EMBL" id="CAJNOI010001698">
    <property type="protein sequence ID" value="CAF1433024.1"/>
    <property type="molecule type" value="Genomic_DNA"/>
</dbReference>
<evidence type="ECO:0000313" key="4">
    <source>
        <dbReference type="Proteomes" id="UP000663877"/>
    </source>
</evidence>
<dbReference type="Proteomes" id="UP000663877">
    <property type="component" value="Unassembled WGS sequence"/>
</dbReference>
<evidence type="ECO:0000313" key="1">
    <source>
        <dbReference type="EMBL" id="CAF1433024.1"/>
    </source>
</evidence>
<proteinExistence type="predicted"/>
<dbReference type="AlphaFoldDB" id="A0A815N648"/>
<organism evidence="1 4">
    <name type="scientific">Adineta steineri</name>
    <dbReference type="NCBI Taxonomy" id="433720"/>
    <lineage>
        <taxon>Eukaryota</taxon>
        <taxon>Metazoa</taxon>
        <taxon>Spiralia</taxon>
        <taxon>Gnathifera</taxon>
        <taxon>Rotifera</taxon>
        <taxon>Eurotatoria</taxon>
        <taxon>Bdelloidea</taxon>
        <taxon>Adinetida</taxon>
        <taxon>Adinetidae</taxon>
        <taxon>Adineta</taxon>
    </lineage>
</organism>
<sequence length="250" mass="29639">MFYSKLRHAPSNSIIDISNHFHTKKFLSKSNQNQNRARSQTRVSSYLSHHHLCSSYSDDSLDKEFIENTKQTVDKLFQQTNFNKILDQIQCTLHPVIEQFRQQIQRKNYLSKQDRFKCMKSCAKFIIETLRNEQCEFDSQITELYHLQQVLGHFLTNPRTNKSVQTNEQLETDMMHLQIDNKKKLSKISVLSSDERSNLPKQSIDNLTRQKLSHKSVSNVFKKLNDDLQKLNHETPFQSHLSKYHKHHHK</sequence>